<dbReference type="InterPro" id="IPR019888">
    <property type="entry name" value="Tscrpt_reg_AsnC-like"/>
</dbReference>
<organism evidence="5 6">
    <name type="scientific">Herbiconiux daphne</name>
    <dbReference type="NCBI Taxonomy" id="2970914"/>
    <lineage>
        <taxon>Bacteria</taxon>
        <taxon>Bacillati</taxon>
        <taxon>Actinomycetota</taxon>
        <taxon>Actinomycetes</taxon>
        <taxon>Micrococcales</taxon>
        <taxon>Microbacteriaceae</taxon>
        <taxon>Herbiconiux</taxon>
    </lineage>
</organism>
<protein>
    <submittedName>
        <fullName evidence="5">Lrp/AsnC family transcriptional regulator</fullName>
    </submittedName>
</protein>
<dbReference type="PRINTS" id="PR00033">
    <property type="entry name" value="HTHASNC"/>
</dbReference>
<evidence type="ECO:0000256" key="1">
    <source>
        <dbReference type="ARBA" id="ARBA00023015"/>
    </source>
</evidence>
<dbReference type="PANTHER" id="PTHR30154">
    <property type="entry name" value="LEUCINE-RESPONSIVE REGULATORY PROTEIN"/>
    <property type="match status" value="1"/>
</dbReference>
<keyword evidence="6" id="KW-1185">Reference proteome</keyword>
<dbReference type="InterPro" id="IPR036390">
    <property type="entry name" value="WH_DNA-bd_sf"/>
</dbReference>
<evidence type="ECO:0000313" key="5">
    <source>
        <dbReference type="EMBL" id="MCS5735653.1"/>
    </source>
</evidence>
<dbReference type="InterPro" id="IPR019887">
    <property type="entry name" value="Tscrpt_reg_AsnC/Lrp_C"/>
</dbReference>
<accession>A0ABT2H6Z8</accession>
<evidence type="ECO:0000259" key="4">
    <source>
        <dbReference type="PROSITE" id="PS50956"/>
    </source>
</evidence>
<dbReference type="Proteomes" id="UP001165586">
    <property type="component" value="Unassembled WGS sequence"/>
</dbReference>
<dbReference type="Pfam" id="PF13404">
    <property type="entry name" value="HTH_AsnC-type"/>
    <property type="match status" value="1"/>
</dbReference>
<dbReference type="Gene3D" id="3.30.70.920">
    <property type="match status" value="1"/>
</dbReference>
<keyword evidence="1" id="KW-0805">Transcription regulation</keyword>
<dbReference type="Pfam" id="PF01037">
    <property type="entry name" value="AsnC_trans_reg"/>
    <property type="match status" value="1"/>
</dbReference>
<dbReference type="SUPFAM" id="SSF46785">
    <property type="entry name" value="Winged helix' DNA-binding domain"/>
    <property type="match status" value="1"/>
</dbReference>
<gene>
    <name evidence="5" type="ORF">N1032_18085</name>
</gene>
<evidence type="ECO:0000313" key="6">
    <source>
        <dbReference type="Proteomes" id="UP001165586"/>
    </source>
</evidence>
<dbReference type="Gene3D" id="1.10.10.10">
    <property type="entry name" value="Winged helix-like DNA-binding domain superfamily/Winged helix DNA-binding domain"/>
    <property type="match status" value="1"/>
</dbReference>
<dbReference type="InterPro" id="IPR000485">
    <property type="entry name" value="AsnC-type_HTH_dom"/>
</dbReference>
<comment type="caution">
    <text evidence="5">The sequence shown here is derived from an EMBL/GenBank/DDBJ whole genome shotgun (WGS) entry which is preliminary data.</text>
</comment>
<reference evidence="5" key="1">
    <citation type="submission" date="2022-08" db="EMBL/GenBank/DDBJ databases">
        <authorList>
            <person name="Deng Y."/>
            <person name="Han X.-F."/>
            <person name="Zhang Y.-Q."/>
        </authorList>
    </citation>
    <scope>NUCLEOTIDE SEQUENCE</scope>
    <source>
        <strain evidence="5">CPCC 203386</strain>
    </source>
</reference>
<dbReference type="SMART" id="SM00344">
    <property type="entry name" value="HTH_ASNC"/>
    <property type="match status" value="1"/>
</dbReference>
<dbReference type="PROSITE" id="PS50956">
    <property type="entry name" value="HTH_ASNC_2"/>
    <property type="match status" value="1"/>
</dbReference>
<proteinExistence type="predicted"/>
<dbReference type="SUPFAM" id="SSF54909">
    <property type="entry name" value="Dimeric alpha+beta barrel"/>
    <property type="match status" value="1"/>
</dbReference>
<name>A0ABT2H6Z8_9MICO</name>
<dbReference type="EMBL" id="JANLCJ010000008">
    <property type="protein sequence ID" value="MCS5735653.1"/>
    <property type="molecule type" value="Genomic_DNA"/>
</dbReference>
<dbReference type="PANTHER" id="PTHR30154:SF53">
    <property type="entry name" value="HTH-TYPE TRANSCRIPTIONAL REGULATOR LRPC"/>
    <property type="match status" value="1"/>
</dbReference>
<evidence type="ECO:0000256" key="2">
    <source>
        <dbReference type="ARBA" id="ARBA00023125"/>
    </source>
</evidence>
<evidence type="ECO:0000256" key="3">
    <source>
        <dbReference type="ARBA" id="ARBA00023163"/>
    </source>
</evidence>
<keyword evidence="2" id="KW-0238">DNA-binding</keyword>
<dbReference type="RefSeq" id="WP_259540597.1">
    <property type="nucleotide sequence ID" value="NZ_JANLCJ010000008.1"/>
</dbReference>
<keyword evidence="3" id="KW-0804">Transcription</keyword>
<feature type="domain" description="HTH asnC-type" evidence="4">
    <location>
        <begin position="7"/>
        <end position="68"/>
    </location>
</feature>
<dbReference type="InterPro" id="IPR011008">
    <property type="entry name" value="Dimeric_a/b-barrel"/>
</dbReference>
<sequence length="154" mass="16809">MTDQIAVDATDVALITALQADARTPLTELARIVHLGTSATRSRVLRLEERSVITGYTATVPPAAAGFALHAVVRMKVHGSLFDQVNDVIKEEPQVVRCLRITGESCYSIEVLATDMSDLERITSRFARIGSITTDLVYGVVTDRPTPFAPREQI</sequence>
<dbReference type="InterPro" id="IPR036388">
    <property type="entry name" value="WH-like_DNA-bd_sf"/>
</dbReference>